<reference evidence="1 2" key="1">
    <citation type="submission" date="2023-01" db="EMBL/GenBank/DDBJ databases">
        <title>Characterization of estradiol degrading bacteria Microbacterium sp. MZT7 and reveal degrading genes through genome analysis.</title>
        <authorList>
            <person name="Hao P."/>
            <person name="Gao Y."/>
        </authorList>
    </citation>
    <scope>NUCLEOTIDE SEQUENCE [LARGE SCALE GENOMIC DNA]</scope>
    <source>
        <strain evidence="1 2">MZT7</strain>
    </source>
</reference>
<name>A0ABY3RU49_9MICO</name>
<dbReference type="EMBL" id="CP082781">
    <property type="protein sequence ID" value="UGS27598.1"/>
    <property type="molecule type" value="Genomic_DNA"/>
</dbReference>
<dbReference type="RefSeq" id="WP_231820930.1">
    <property type="nucleotide sequence ID" value="NZ_CP082781.1"/>
</dbReference>
<evidence type="ECO:0000313" key="1">
    <source>
        <dbReference type="EMBL" id="UGS27598.1"/>
    </source>
</evidence>
<gene>
    <name evidence="1" type="ORF">K8F61_05260</name>
</gene>
<protein>
    <submittedName>
        <fullName evidence="1">Uncharacterized protein</fullName>
    </submittedName>
</protein>
<proteinExistence type="predicted"/>
<organism evidence="1 2">
    <name type="scientific">Microbacterium resistens</name>
    <dbReference type="NCBI Taxonomy" id="156977"/>
    <lineage>
        <taxon>Bacteria</taxon>
        <taxon>Bacillati</taxon>
        <taxon>Actinomycetota</taxon>
        <taxon>Actinomycetes</taxon>
        <taxon>Micrococcales</taxon>
        <taxon>Microbacteriaceae</taxon>
        <taxon>Microbacterium</taxon>
    </lineage>
</organism>
<sequence>MDALFELDQFEETRVVWEPVWEPEIEDFGWHWAEEGMRSDLPRRKDDSKITKDEWRRFLSSARCRDCGRSCAMNQGGAAGGKAFRVCDECAQLDHCTTRKHDRGPEWHVSHWGESHRSDEHDQLIAAQQKRRAAYLRKVAAS</sequence>
<dbReference type="Proteomes" id="UP001199642">
    <property type="component" value="Chromosome"/>
</dbReference>
<accession>A0ABY3RU49</accession>
<evidence type="ECO:0000313" key="2">
    <source>
        <dbReference type="Proteomes" id="UP001199642"/>
    </source>
</evidence>
<keyword evidence="2" id="KW-1185">Reference proteome</keyword>